<dbReference type="GO" id="GO:0016887">
    <property type="term" value="F:ATP hydrolysis activity"/>
    <property type="evidence" value="ECO:0007669"/>
    <property type="project" value="InterPro"/>
</dbReference>
<dbReference type="CDD" id="cd03230">
    <property type="entry name" value="ABC_DR_subfamily_A"/>
    <property type="match status" value="1"/>
</dbReference>
<dbReference type="Pfam" id="PF13732">
    <property type="entry name" value="DrrA1-3_C"/>
    <property type="match status" value="1"/>
</dbReference>
<dbReference type="Pfam" id="PF00005">
    <property type="entry name" value="ABC_tran"/>
    <property type="match status" value="1"/>
</dbReference>
<feature type="domain" description="ABC transporter" evidence="5">
    <location>
        <begin position="4"/>
        <end position="232"/>
    </location>
</feature>
<evidence type="ECO:0000259" key="5">
    <source>
        <dbReference type="PROSITE" id="PS50893"/>
    </source>
</evidence>
<dbReference type="Gene3D" id="3.40.50.300">
    <property type="entry name" value="P-loop containing nucleotide triphosphate hydrolases"/>
    <property type="match status" value="1"/>
</dbReference>
<dbReference type="SUPFAM" id="SSF52540">
    <property type="entry name" value="P-loop containing nucleoside triphosphate hydrolases"/>
    <property type="match status" value="1"/>
</dbReference>
<reference evidence="6 7" key="1">
    <citation type="submission" date="2016-12" db="EMBL/GenBank/DDBJ databases">
        <authorList>
            <person name="Song W.-J."/>
            <person name="Kurnit D.M."/>
        </authorList>
    </citation>
    <scope>NUCLEOTIDE SEQUENCE [LARGE SCALE GENOMIC DNA]</scope>
    <source>
        <strain evidence="6 7">DSM 12503</strain>
    </source>
</reference>
<evidence type="ECO:0000256" key="2">
    <source>
        <dbReference type="ARBA" id="ARBA00022448"/>
    </source>
</evidence>
<evidence type="ECO:0000313" key="7">
    <source>
        <dbReference type="Proteomes" id="UP000184612"/>
    </source>
</evidence>
<name>A0A1M7YH63_9FIRM</name>
<keyword evidence="3" id="KW-0547">Nucleotide-binding</keyword>
<dbReference type="PROSITE" id="PS50893">
    <property type="entry name" value="ABC_TRANSPORTER_2"/>
    <property type="match status" value="1"/>
</dbReference>
<keyword evidence="7" id="KW-1185">Reference proteome</keyword>
<keyword evidence="4 6" id="KW-0067">ATP-binding</keyword>
<evidence type="ECO:0000256" key="1">
    <source>
        <dbReference type="ARBA" id="ARBA00005417"/>
    </source>
</evidence>
<dbReference type="PANTHER" id="PTHR43335:SF4">
    <property type="entry name" value="ABC TRANSPORTER, ATP-BINDING PROTEIN"/>
    <property type="match status" value="1"/>
</dbReference>
<dbReference type="EMBL" id="FRFD01000010">
    <property type="protein sequence ID" value="SHO51994.1"/>
    <property type="molecule type" value="Genomic_DNA"/>
</dbReference>
<comment type="similarity">
    <text evidence="1">Belongs to the ABC transporter superfamily.</text>
</comment>
<dbReference type="InterPro" id="IPR027417">
    <property type="entry name" value="P-loop_NTPase"/>
</dbReference>
<proteinExistence type="inferred from homology"/>
<dbReference type="AlphaFoldDB" id="A0A1M7YH63"/>
<evidence type="ECO:0000256" key="4">
    <source>
        <dbReference type="ARBA" id="ARBA00022840"/>
    </source>
</evidence>
<sequence length="305" mass="33838">MAILELDKVSKSFGAVKVIGDLSFQVPDHSVFGFIGKNGAGKTTTMKMILGFLQQDSGVIHVCGEKVSYGNTKANRNIGYLPDVPEFYGYMNPKEYLKLCGEITGLKKEIIQSRTKELLELVGLDGVNRRIHGFSRGMKQRLGIAQALLNEPKLLICDEPTSALDPMGRKEILDILSLAKNKTTILFSTHILSDVERICDRIGVLNQGKLVLEGDVSDIKHKYRKDTVRVEVGKSFQPEKAADGLRKLTAVTNVRTDNRIIEIQVHNAEDSGADILAFLLKEAVPVIRYEIMEPSLENVFLQVVV</sequence>
<evidence type="ECO:0000313" key="6">
    <source>
        <dbReference type="EMBL" id="SHO51994.1"/>
    </source>
</evidence>
<dbReference type="InterPro" id="IPR003439">
    <property type="entry name" value="ABC_transporter-like_ATP-bd"/>
</dbReference>
<protein>
    <submittedName>
        <fullName evidence="6">ABC-2 type transport system ATP-binding protein</fullName>
    </submittedName>
</protein>
<dbReference type="Proteomes" id="UP000184612">
    <property type="component" value="Unassembled WGS sequence"/>
</dbReference>
<dbReference type="RefSeq" id="WP_073590089.1">
    <property type="nucleotide sequence ID" value="NZ_FRFD01000010.1"/>
</dbReference>
<dbReference type="STRING" id="1121345.SAMN02745217_03440"/>
<dbReference type="SMART" id="SM00382">
    <property type="entry name" value="AAA"/>
    <property type="match status" value="1"/>
</dbReference>
<keyword evidence="2" id="KW-0813">Transport</keyword>
<dbReference type="OrthoDB" id="9804819at2"/>
<evidence type="ECO:0000256" key="3">
    <source>
        <dbReference type="ARBA" id="ARBA00022741"/>
    </source>
</evidence>
<dbReference type="GO" id="GO:0005524">
    <property type="term" value="F:ATP binding"/>
    <property type="evidence" value="ECO:0007669"/>
    <property type="project" value="UniProtKB-KW"/>
</dbReference>
<dbReference type="InterPro" id="IPR025302">
    <property type="entry name" value="DrrA1/2-like_C"/>
</dbReference>
<organism evidence="6 7">
    <name type="scientific">Anaerocolumna xylanovorans DSM 12503</name>
    <dbReference type="NCBI Taxonomy" id="1121345"/>
    <lineage>
        <taxon>Bacteria</taxon>
        <taxon>Bacillati</taxon>
        <taxon>Bacillota</taxon>
        <taxon>Clostridia</taxon>
        <taxon>Lachnospirales</taxon>
        <taxon>Lachnospiraceae</taxon>
        <taxon>Anaerocolumna</taxon>
    </lineage>
</organism>
<dbReference type="PANTHER" id="PTHR43335">
    <property type="entry name" value="ABC TRANSPORTER, ATP-BINDING PROTEIN"/>
    <property type="match status" value="1"/>
</dbReference>
<gene>
    <name evidence="6" type="ORF">SAMN02745217_03440</name>
</gene>
<dbReference type="InterPro" id="IPR003593">
    <property type="entry name" value="AAA+_ATPase"/>
</dbReference>
<accession>A0A1M7YH63</accession>